<dbReference type="GO" id="GO:0031696">
    <property type="term" value="F:alpha-2C adrenergic receptor binding"/>
    <property type="evidence" value="ECO:0007669"/>
    <property type="project" value="TreeGrafter"/>
</dbReference>
<dbReference type="InterPro" id="IPR008154">
    <property type="entry name" value="Amyloid_glyco_extra"/>
</dbReference>
<evidence type="ECO:0000256" key="11">
    <source>
        <dbReference type="SAM" id="SignalP"/>
    </source>
</evidence>
<feature type="region of interest" description="Disordered" evidence="9">
    <location>
        <begin position="196"/>
        <end position="251"/>
    </location>
</feature>
<dbReference type="InterPro" id="IPR019744">
    <property type="entry name" value="APP_CUBD_CS"/>
</dbReference>
<reference evidence="14" key="3">
    <citation type="submission" date="2025-09" db="UniProtKB">
        <authorList>
            <consortium name="Ensembl"/>
        </authorList>
    </citation>
    <scope>IDENTIFICATION</scope>
</reference>
<evidence type="ECO:0000256" key="9">
    <source>
        <dbReference type="SAM" id="MobiDB-lite"/>
    </source>
</evidence>
<dbReference type="InterPro" id="IPR019745">
    <property type="entry name" value="Amyloid_glyco_intracell_CS"/>
</dbReference>
<dbReference type="Gene3D" id="3.30.1490.140">
    <property type="entry name" value="Amyloidogenic glycoprotein, copper-binding domain"/>
    <property type="match status" value="1"/>
</dbReference>
<feature type="signal peptide" evidence="11">
    <location>
        <begin position="1"/>
        <end position="23"/>
    </location>
</feature>
<dbReference type="GO" id="GO:0046914">
    <property type="term" value="F:transition metal ion binding"/>
    <property type="evidence" value="ECO:0007669"/>
    <property type="project" value="InterPro"/>
</dbReference>
<dbReference type="Pfam" id="PF02177">
    <property type="entry name" value="APP_N"/>
    <property type="match status" value="1"/>
</dbReference>
<keyword evidence="3 11" id="KW-0732">Signal</keyword>
<reference evidence="14" key="2">
    <citation type="submission" date="2025-08" db="UniProtKB">
        <authorList>
            <consortium name="Ensembl"/>
        </authorList>
    </citation>
    <scope>IDENTIFICATION</scope>
</reference>
<dbReference type="InterPro" id="IPR036669">
    <property type="entry name" value="Amyloid_Cu-bd_sf"/>
</dbReference>
<dbReference type="GO" id="GO:0007409">
    <property type="term" value="P:axonogenesis"/>
    <property type="evidence" value="ECO:0007669"/>
    <property type="project" value="TreeGrafter"/>
</dbReference>
<evidence type="ECO:0000313" key="15">
    <source>
        <dbReference type="Proteomes" id="UP000265040"/>
    </source>
</evidence>
<dbReference type="GO" id="GO:0031694">
    <property type="term" value="F:alpha-2A adrenergic receptor binding"/>
    <property type="evidence" value="ECO:0007669"/>
    <property type="project" value="TreeGrafter"/>
</dbReference>
<dbReference type="SMART" id="SM00006">
    <property type="entry name" value="A4_EXTRA"/>
    <property type="match status" value="1"/>
</dbReference>
<dbReference type="GO" id="GO:0008201">
    <property type="term" value="F:heparin binding"/>
    <property type="evidence" value="ECO:0007669"/>
    <property type="project" value="UniProtKB-UniRule"/>
</dbReference>
<dbReference type="InterPro" id="IPR019543">
    <property type="entry name" value="APP_amyloid_C"/>
</dbReference>
<name>A0A7N6BA14_ANATE</name>
<keyword evidence="2 10" id="KW-0812">Transmembrane</keyword>
<evidence type="ECO:0000256" key="7">
    <source>
        <dbReference type="ARBA" id="ARBA00023180"/>
    </source>
</evidence>
<keyword evidence="15" id="KW-1185">Reference proteome</keyword>
<gene>
    <name evidence="14" type="primary">APLP1</name>
</gene>
<dbReference type="PROSITE" id="PS00319">
    <property type="entry name" value="APP_CUBD"/>
    <property type="match status" value="1"/>
</dbReference>
<feature type="chain" id="PRO_5044006009" description="Amyloid beta (A4) precursor-like protein 1" evidence="11">
    <location>
        <begin position="24"/>
        <end position="553"/>
    </location>
</feature>
<dbReference type="InterPro" id="IPR008155">
    <property type="entry name" value="Amyloid_glyco"/>
</dbReference>
<feature type="domain" description="E2" evidence="13">
    <location>
        <begin position="270"/>
        <end position="461"/>
    </location>
</feature>
<dbReference type="AlphaFoldDB" id="A0A7N6BA14"/>
<dbReference type="GO" id="GO:0005886">
    <property type="term" value="C:plasma membrane"/>
    <property type="evidence" value="ECO:0007669"/>
    <property type="project" value="TreeGrafter"/>
</dbReference>
<evidence type="ECO:0000256" key="10">
    <source>
        <dbReference type="SAM" id="Phobius"/>
    </source>
</evidence>
<dbReference type="PANTHER" id="PTHR23103:SF13">
    <property type="entry name" value="AMYLOID BETA PRECURSOR LIKE PROTEIN 1"/>
    <property type="match status" value="1"/>
</dbReference>
<dbReference type="PROSITE" id="PS51869">
    <property type="entry name" value="APP_E1"/>
    <property type="match status" value="1"/>
</dbReference>
<dbReference type="PROSITE" id="PS00320">
    <property type="entry name" value="APP_INTRA"/>
    <property type="match status" value="1"/>
</dbReference>
<evidence type="ECO:0000256" key="8">
    <source>
        <dbReference type="PROSITE-ProRule" id="PRU01217"/>
    </source>
</evidence>
<comment type="similarity">
    <text evidence="8">Belongs to the APP family.</text>
</comment>
<dbReference type="Pfam" id="PF10515">
    <property type="entry name" value="APP_amyloid"/>
    <property type="match status" value="1"/>
</dbReference>
<feature type="region of interest" description="GFLD subdomain" evidence="8">
    <location>
        <begin position="35"/>
        <end position="130"/>
    </location>
</feature>
<evidence type="ECO:0000256" key="1">
    <source>
        <dbReference type="ARBA" id="ARBA00004479"/>
    </source>
</evidence>
<dbReference type="SUPFAM" id="SSF89811">
    <property type="entry name" value="Amyloid beta a4 protein copper binding domain (domain 2)"/>
    <property type="match status" value="1"/>
</dbReference>
<dbReference type="Gene3D" id="3.90.570.10">
    <property type="entry name" value="Amyloidogenic glycoprotein, heparin-binding domain"/>
    <property type="match status" value="1"/>
</dbReference>
<evidence type="ECO:0000259" key="13">
    <source>
        <dbReference type="PROSITE" id="PS51870"/>
    </source>
</evidence>
<dbReference type="Proteomes" id="UP000265040">
    <property type="component" value="Chromosome 16"/>
</dbReference>
<evidence type="ECO:0000256" key="3">
    <source>
        <dbReference type="ARBA" id="ARBA00022729"/>
    </source>
</evidence>
<keyword evidence="5 10" id="KW-0472">Membrane</keyword>
<dbReference type="Gene3D" id="2.30.29.30">
    <property type="entry name" value="Pleckstrin-homology domain (PH domain)/Phosphotyrosine-binding domain (PTB)"/>
    <property type="match status" value="1"/>
</dbReference>
<dbReference type="PRINTS" id="PR00203">
    <property type="entry name" value="AMYLOIDA4"/>
</dbReference>
<comment type="caution">
    <text evidence="8">Lacks conserved residue(s) required for the propagation of feature annotation.</text>
</comment>
<dbReference type="PROSITE" id="PS51870">
    <property type="entry name" value="APP_E2"/>
    <property type="match status" value="1"/>
</dbReference>
<evidence type="ECO:0000256" key="4">
    <source>
        <dbReference type="ARBA" id="ARBA00022989"/>
    </source>
</evidence>
<feature type="disulfide bond" evidence="8">
    <location>
        <begin position="151"/>
        <end position="181"/>
    </location>
</feature>
<dbReference type="InterPro" id="IPR011993">
    <property type="entry name" value="PH-like_dom_sf"/>
</dbReference>
<evidence type="ECO:0000256" key="2">
    <source>
        <dbReference type="ARBA" id="ARBA00022692"/>
    </source>
</evidence>
<dbReference type="GO" id="GO:0031695">
    <property type="term" value="F:alpha-2B adrenergic receptor binding"/>
    <property type="evidence" value="ECO:0007669"/>
    <property type="project" value="TreeGrafter"/>
</dbReference>
<keyword evidence="6 8" id="KW-1015">Disulfide bond</keyword>
<dbReference type="GeneTree" id="ENSGT00530000063252"/>
<keyword evidence="4 10" id="KW-1133">Transmembrane helix</keyword>
<feature type="region of interest" description="CuBD subdomain" evidence="8">
    <location>
        <begin position="138"/>
        <end position="195"/>
    </location>
</feature>
<evidence type="ECO:0000259" key="12">
    <source>
        <dbReference type="PROSITE" id="PS51869"/>
    </source>
</evidence>
<feature type="compositionally biased region" description="Acidic residues" evidence="9">
    <location>
        <begin position="208"/>
        <end position="246"/>
    </location>
</feature>
<dbReference type="InterPro" id="IPR015849">
    <property type="entry name" value="Amyloid_glyco_heparin-bd"/>
</dbReference>
<dbReference type="GO" id="GO:0005794">
    <property type="term" value="C:Golgi apparatus"/>
    <property type="evidence" value="ECO:0007669"/>
    <property type="project" value="TreeGrafter"/>
</dbReference>
<sequence>MGHTTIPLLMAVLSYCVWENVEALAMAEVNGPSSQVAEPQIAMFCGRQLLHMNVQTGQWEPDPQGRQGCFKEPSEILSYCQEMYPALPISHIEESKRPVTIPAWCKKGWGHCQTHPFIVLPYRCLEGEYVSEALLVPDRCRFLHHEQMDACESHRYWHNIAKEECTADNLELHSYGMLLPCGEHFRGVEYVCCPGRGTPTPSPSPVTDVDEADMEEEDDKVVEEEEEEEEEEEVDEEEAEEDEEEAIAVKDPEEYDYPIDSVTTSRPTDGVDVYFEKPVDDTEHANFLRAKTDLEERRMKRINEIMKEWAEADNQSKNLPKTERQALNEHFQSVLQTLEEQVAGERQRLVETHLVRVEAILNNNRRLALENYLTAIQSEPPHPDRVLQALKRYMAAEQKDRRHTLRHYQHIVAVDPQKAEQMKFQVYTHLHVIEERMNQSLALLYKDPILINTTVDLKQVVNKPVVEILRDELQPDALETFNRGAMVGLLVVAVAIAMVMIISLLLVRRKPYGTISHGIVEVDPMLTPEERQLNKMQNHGYENPTYKFFEQMN</sequence>
<dbReference type="GO" id="GO:0007417">
    <property type="term" value="P:central nervous system development"/>
    <property type="evidence" value="ECO:0007669"/>
    <property type="project" value="TreeGrafter"/>
</dbReference>
<dbReference type="SUPFAM" id="SSF56491">
    <property type="entry name" value="A heparin-binding domain"/>
    <property type="match status" value="1"/>
</dbReference>
<dbReference type="CDD" id="cd21708">
    <property type="entry name" value="JMTM_APLP1"/>
    <property type="match status" value="1"/>
</dbReference>
<evidence type="ECO:0000256" key="5">
    <source>
        <dbReference type="ARBA" id="ARBA00023136"/>
    </source>
</evidence>
<dbReference type="InterPro" id="IPR036454">
    <property type="entry name" value="Amyloid_glyco_heparin-bd_sf"/>
</dbReference>
<dbReference type="Pfam" id="PF12924">
    <property type="entry name" value="APP_Cu_bd"/>
    <property type="match status" value="1"/>
</dbReference>
<feature type="disulfide bond" evidence="8">
    <location>
        <begin position="105"/>
        <end position="112"/>
    </location>
</feature>
<feature type="domain" description="E1" evidence="12">
    <location>
        <begin position="35"/>
        <end position="195"/>
    </location>
</feature>
<proteinExistence type="inferred from homology"/>
<organism evidence="14 15">
    <name type="scientific">Anabas testudineus</name>
    <name type="common">Climbing perch</name>
    <name type="synonym">Anthias testudineus</name>
    <dbReference type="NCBI Taxonomy" id="64144"/>
    <lineage>
        <taxon>Eukaryota</taxon>
        <taxon>Metazoa</taxon>
        <taxon>Chordata</taxon>
        <taxon>Craniata</taxon>
        <taxon>Vertebrata</taxon>
        <taxon>Euteleostomi</taxon>
        <taxon>Actinopterygii</taxon>
        <taxon>Neopterygii</taxon>
        <taxon>Teleostei</taxon>
        <taxon>Neoteleostei</taxon>
        <taxon>Acanthomorphata</taxon>
        <taxon>Anabantaria</taxon>
        <taxon>Anabantiformes</taxon>
        <taxon>Anabantoidei</taxon>
        <taxon>Anabantidae</taxon>
        <taxon>Anabas</taxon>
    </lineage>
</organism>
<reference evidence="14" key="1">
    <citation type="submission" date="2021-04" db="EMBL/GenBank/DDBJ databases">
        <authorList>
            <consortium name="Wellcome Sanger Institute Data Sharing"/>
        </authorList>
    </citation>
    <scope>NUCLEOTIDE SEQUENCE [LARGE SCALE GENOMIC DNA]</scope>
</reference>
<feature type="transmembrane region" description="Helical" evidence="10">
    <location>
        <begin position="485"/>
        <end position="507"/>
    </location>
</feature>
<dbReference type="Ensembl" id="ENSATET00000053758.2">
    <property type="protein sequence ID" value="ENSATEP00000059514.2"/>
    <property type="gene ID" value="ENSATEG00000009054.3"/>
</dbReference>
<protein>
    <recommendedName>
        <fullName evidence="16">Amyloid beta (A4) precursor-like protein 1</fullName>
    </recommendedName>
</protein>
<dbReference type="Pfam" id="PF12925">
    <property type="entry name" value="APP_E2"/>
    <property type="match status" value="1"/>
</dbReference>
<dbReference type="Gene3D" id="1.20.120.770">
    <property type="entry name" value="Amyloid precursor protein, E2 domain"/>
    <property type="match status" value="1"/>
</dbReference>
<comment type="subcellular location">
    <subcellularLocation>
        <location evidence="1">Membrane</location>
        <topology evidence="1">Single-pass type I membrane protein</topology>
    </subcellularLocation>
</comment>
<keyword evidence="7" id="KW-0325">Glycoprotein</keyword>
<evidence type="ECO:0000313" key="14">
    <source>
        <dbReference type="Ensembl" id="ENSATEP00000059514.2"/>
    </source>
</evidence>
<dbReference type="InterPro" id="IPR024329">
    <property type="entry name" value="Amyloid_glyco_E2_domain"/>
</dbReference>
<dbReference type="Gene3D" id="6.10.250.1670">
    <property type="match status" value="1"/>
</dbReference>
<dbReference type="InterPro" id="IPR011178">
    <property type="entry name" value="Amyloid_glyco_Cu-bd"/>
</dbReference>
<dbReference type="InterPro" id="IPR036176">
    <property type="entry name" value="E2_sf"/>
</dbReference>
<dbReference type="PANTHER" id="PTHR23103">
    <property type="entry name" value="ALZHEIMER'S DISEASE BETA-AMYLOID RELATED"/>
    <property type="match status" value="1"/>
</dbReference>
<accession>A0A7N6BA14</accession>
<dbReference type="SUPFAM" id="SSF109843">
    <property type="entry name" value="CAPPD, an extracellular domain of amyloid beta A4 protein"/>
    <property type="match status" value="1"/>
</dbReference>
<evidence type="ECO:0000256" key="6">
    <source>
        <dbReference type="ARBA" id="ARBA00023157"/>
    </source>
</evidence>
<evidence type="ECO:0008006" key="16">
    <source>
        <dbReference type="Google" id="ProtNLM"/>
    </source>
</evidence>
<feature type="disulfide bond" evidence="8">
    <location>
        <begin position="80"/>
        <end position="124"/>
    </location>
</feature>